<evidence type="ECO:0000313" key="4">
    <source>
        <dbReference type="Proteomes" id="UP000557772"/>
    </source>
</evidence>
<dbReference type="Proteomes" id="UP000557772">
    <property type="component" value="Unassembled WGS sequence"/>
</dbReference>
<feature type="transmembrane region" description="Helical" evidence="2">
    <location>
        <begin position="49"/>
        <end position="69"/>
    </location>
</feature>
<reference evidence="3 4" key="1">
    <citation type="submission" date="2020-05" db="EMBL/GenBank/DDBJ databases">
        <title>Flexivirga sp. ID2601S isolated from air conditioner.</title>
        <authorList>
            <person name="Kim D.H."/>
        </authorList>
    </citation>
    <scope>NUCLEOTIDE SEQUENCE [LARGE SCALE GENOMIC DNA]</scope>
    <source>
        <strain evidence="3 4">ID2601S</strain>
    </source>
</reference>
<protein>
    <submittedName>
        <fullName evidence="3">Trp biosynthesis-associated membrane protein</fullName>
    </submittedName>
</protein>
<proteinExistence type="predicted"/>
<dbReference type="RefSeq" id="WP_171158333.1">
    <property type="nucleotide sequence ID" value="NZ_JABENB010000003.1"/>
</dbReference>
<gene>
    <name evidence="3" type="ORF">HJ588_18340</name>
</gene>
<feature type="transmembrane region" description="Helical" evidence="2">
    <location>
        <begin position="126"/>
        <end position="149"/>
    </location>
</feature>
<keyword evidence="4" id="KW-1185">Reference proteome</keyword>
<feature type="region of interest" description="Disordered" evidence="1">
    <location>
        <begin position="167"/>
        <end position="199"/>
    </location>
</feature>
<evidence type="ECO:0000313" key="3">
    <source>
        <dbReference type="EMBL" id="NNG41222.1"/>
    </source>
</evidence>
<accession>A0A849AX30</accession>
<keyword evidence="2" id="KW-0472">Membrane</keyword>
<dbReference type="Pfam" id="PF09534">
    <property type="entry name" value="Trp_oprn_chp"/>
    <property type="match status" value="1"/>
</dbReference>
<evidence type="ECO:0000256" key="2">
    <source>
        <dbReference type="SAM" id="Phobius"/>
    </source>
</evidence>
<name>A0A849AX30_9MICO</name>
<keyword evidence="2" id="KW-1133">Transmembrane helix</keyword>
<comment type="caution">
    <text evidence="3">The sequence shown here is derived from an EMBL/GenBank/DDBJ whole genome shotgun (WGS) entry which is preliminary data.</text>
</comment>
<sequence length="199" mass="20136">MLATKRTVLLSGVLAVALLLLANSRTWVEGSVSDAVVQSAHTTASGGKAAPAVLAATLVGAAAVLAAITTGRIARWIAAVIAVLAGVVAIVATLVVIRGPKGALRDSATSLTGHTGDQAVTAHLTFWPWVGLLGGVLLLLTGGLAVIGARAWSGLSSRYDAPAARKAATRSDWDLLSDGEDPTDRPSGSDTIEQPRSSD</sequence>
<dbReference type="AlphaFoldDB" id="A0A849AX30"/>
<feature type="transmembrane region" description="Helical" evidence="2">
    <location>
        <begin position="76"/>
        <end position="97"/>
    </location>
</feature>
<feature type="compositionally biased region" description="Polar residues" evidence="1">
    <location>
        <begin position="186"/>
        <end position="199"/>
    </location>
</feature>
<evidence type="ECO:0000256" key="1">
    <source>
        <dbReference type="SAM" id="MobiDB-lite"/>
    </source>
</evidence>
<dbReference type="EMBL" id="JABENB010000003">
    <property type="protein sequence ID" value="NNG41222.1"/>
    <property type="molecule type" value="Genomic_DNA"/>
</dbReference>
<dbReference type="InterPro" id="IPR019051">
    <property type="entry name" value="Trp_biosyn_TM_oprn/chp"/>
</dbReference>
<organism evidence="3 4">
    <name type="scientific">Flexivirga aerilata</name>
    <dbReference type="NCBI Taxonomy" id="1656889"/>
    <lineage>
        <taxon>Bacteria</taxon>
        <taxon>Bacillati</taxon>
        <taxon>Actinomycetota</taxon>
        <taxon>Actinomycetes</taxon>
        <taxon>Micrococcales</taxon>
        <taxon>Dermacoccaceae</taxon>
        <taxon>Flexivirga</taxon>
    </lineage>
</organism>
<keyword evidence="2" id="KW-0812">Transmembrane</keyword>